<dbReference type="GO" id="GO:0046872">
    <property type="term" value="F:metal ion binding"/>
    <property type="evidence" value="ECO:0007669"/>
    <property type="project" value="UniProtKB-KW"/>
</dbReference>
<dbReference type="EC" id="3.4.11.2" evidence="4"/>
<keyword evidence="14" id="KW-0472">Membrane</keyword>
<evidence type="ECO:0000256" key="10">
    <source>
        <dbReference type="ARBA" id="ARBA00023049"/>
    </source>
</evidence>
<comment type="cofactor">
    <cofactor evidence="2">
        <name>Zn(2+)</name>
        <dbReference type="ChEBI" id="CHEBI:29105"/>
    </cofactor>
</comment>
<dbReference type="CDD" id="cd09603">
    <property type="entry name" value="M1_APN_like"/>
    <property type="match status" value="1"/>
</dbReference>
<evidence type="ECO:0000256" key="11">
    <source>
        <dbReference type="ARBA" id="ARBA00029811"/>
    </source>
</evidence>
<name>A0ABD5E425_9ACTN</name>
<dbReference type="SUPFAM" id="SSF63737">
    <property type="entry name" value="Leukotriene A4 hydrolase N-terminal domain"/>
    <property type="match status" value="1"/>
</dbReference>
<organism evidence="16 17">
    <name type="scientific">Streptomyces evansiae</name>
    <dbReference type="NCBI Taxonomy" id="3075535"/>
    <lineage>
        <taxon>Bacteria</taxon>
        <taxon>Bacillati</taxon>
        <taxon>Actinomycetota</taxon>
        <taxon>Actinomycetes</taxon>
        <taxon>Kitasatosporales</taxon>
        <taxon>Streptomycetaceae</taxon>
        <taxon>Streptomyces</taxon>
    </lineage>
</organism>
<sequence length="535" mass="58506">MNLERNSANTLARPGRGAGAEHAGRPAPPRPRRRARRTARVLVPVLAVCLALIAAAAPSPGPQGIGDRLFPALGNPGYDVLAYDLSLTYKGDNRAPLEAVTRVTARAEAPLDRLNLDFSHGEVHSVTVNGRAARHASAGQDLVVTPEARVRPGERLRIVVRHTSDPRPPGAGQGEGGWVRTKDGLAMANQADAAHRVFPGNDHPSDKADFTFRVTAPRGVTVVANGLLAGRADAAGGATTWTYRTLHPMATELAQLSLGRSAVPRRPGPHGLPVRDVVPAADRERLEPWLRRTPGQLRWMEKRVGTFPFEAYGVLVADTNTGFELETQTLSLFERRLFTDSRYPEWYVDSVLVHELAHQWFGDSVSPRTWSDLWLNEGHATWYETLYGEERGGPTLERRMREAYGASDGWRAEGGPPARPKAPGNGKISIFRPVVYDGSALVLYALRQEVGAEAFSRIERRWVAEHRDGTADTAAFVRLASDVAGRDLGAFLHPWLYGAKTPPMPGHPDWTADAPGTEQPRSTSPHRLAEPPRMR</sequence>
<dbReference type="InterPro" id="IPR001930">
    <property type="entry name" value="Peptidase_M1"/>
</dbReference>
<dbReference type="Gene3D" id="2.60.40.1730">
    <property type="entry name" value="tricorn interacting facor f3 domain"/>
    <property type="match status" value="1"/>
</dbReference>
<dbReference type="InterPro" id="IPR027268">
    <property type="entry name" value="Peptidase_M4/M1_CTD_sf"/>
</dbReference>
<evidence type="ECO:0000256" key="4">
    <source>
        <dbReference type="ARBA" id="ARBA00012564"/>
    </source>
</evidence>
<evidence type="ECO:0000259" key="15">
    <source>
        <dbReference type="Pfam" id="PF01433"/>
    </source>
</evidence>
<dbReference type="PRINTS" id="PR00756">
    <property type="entry name" value="ALADIPTASE"/>
</dbReference>
<evidence type="ECO:0000256" key="8">
    <source>
        <dbReference type="ARBA" id="ARBA00022801"/>
    </source>
</evidence>
<dbReference type="AlphaFoldDB" id="A0ABD5E425"/>
<keyword evidence="9" id="KW-0862">Zinc</keyword>
<dbReference type="InterPro" id="IPR050344">
    <property type="entry name" value="Peptidase_M1_aminopeptidases"/>
</dbReference>
<evidence type="ECO:0000256" key="3">
    <source>
        <dbReference type="ARBA" id="ARBA00010136"/>
    </source>
</evidence>
<dbReference type="InterPro" id="IPR014782">
    <property type="entry name" value="Peptidase_M1_dom"/>
</dbReference>
<evidence type="ECO:0000256" key="9">
    <source>
        <dbReference type="ARBA" id="ARBA00022833"/>
    </source>
</evidence>
<dbReference type="EMBL" id="JAVRER010000013">
    <property type="protein sequence ID" value="MDT0416084.1"/>
    <property type="molecule type" value="Genomic_DNA"/>
</dbReference>
<evidence type="ECO:0000313" key="17">
    <source>
        <dbReference type="Proteomes" id="UP001183607"/>
    </source>
</evidence>
<comment type="catalytic activity">
    <reaction evidence="1">
        <text>Release of an N-terminal amino acid, Xaa-|-Yaa- from a peptide, amide or arylamide. Xaa is preferably Ala, but may be most amino acids including Pro (slow action). When a terminal hydrophobic residue is followed by a prolyl residue, the two may be released as an intact Xaa-Pro dipeptide.</text>
        <dbReference type="EC" id="3.4.11.2"/>
    </reaction>
</comment>
<dbReference type="GO" id="GO:0008237">
    <property type="term" value="F:metallopeptidase activity"/>
    <property type="evidence" value="ECO:0007669"/>
    <property type="project" value="UniProtKB-KW"/>
</dbReference>
<reference evidence="17" key="1">
    <citation type="submission" date="2023-07" db="EMBL/GenBank/DDBJ databases">
        <title>30 novel species of actinomycetes from the DSMZ collection.</title>
        <authorList>
            <person name="Nouioui I."/>
        </authorList>
    </citation>
    <scope>NUCLEOTIDE SEQUENCE [LARGE SCALE GENOMIC DNA]</scope>
    <source>
        <strain evidence="17">DSM 41982</strain>
    </source>
</reference>
<keyword evidence="6" id="KW-0645">Protease</keyword>
<evidence type="ECO:0000256" key="12">
    <source>
        <dbReference type="ARBA" id="ARBA00031533"/>
    </source>
</evidence>
<dbReference type="GO" id="GO:0016285">
    <property type="term" value="F:alanyl aminopeptidase activity"/>
    <property type="evidence" value="ECO:0007669"/>
    <property type="project" value="UniProtKB-EC"/>
</dbReference>
<evidence type="ECO:0000256" key="6">
    <source>
        <dbReference type="ARBA" id="ARBA00022670"/>
    </source>
</evidence>
<evidence type="ECO:0000313" key="16">
    <source>
        <dbReference type="EMBL" id="MDT0416084.1"/>
    </source>
</evidence>
<dbReference type="PANTHER" id="PTHR11533">
    <property type="entry name" value="PROTEASE M1 ZINC METALLOPROTEASE"/>
    <property type="match status" value="1"/>
</dbReference>
<protein>
    <recommendedName>
        <fullName evidence="5">Aminopeptidase N</fullName>
        <ecNumber evidence="4">3.4.11.2</ecNumber>
    </recommendedName>
    <alternativeName>
        <fullName evidence="11">Alanine aminopeptidase</fullName>
    </alternativeName>
    <alternativeName>
        <fullName evidence="12">Lysyl aminopeptidase</fullName>
    </alternativeName>
</protein>
<keyword evidence="14" id="KW-1133">Transmembrane helix</keyword>
<keyword evidence="8 16" id="KW-0378">Hydrolase</keyword>
<keyword evidence="14" id="KW-0812">Transmembrane</keyword>
<keyword evidence="7" id="KW-0479">Metal-binding</keyword>
<accession>A0ABD5E425</accession>
<comment type="caution">
    <text evidence="16">The sequence shown here is derived from an EMBL/GenBank/DDBJ whole genome shotgun (WGS) entry which is preliminary data.</text>
</comment>
<comment type="similarity">
    <text evidence="3">Belongs to the peptidase M1 family.</text>
</comment>
<evidence type="ECO:0000256" key="14">
    <source>
        <dbReference type="SAM" id="Phobius"/>
    </source>
</evidence>
<evidence type="ECO:0000256" key="2">
    <source>
        <dbReference type="ARBA" id="ARBA00001947"/>
    </source>
</evidence>
<feature type="transmembrane region" description="Helical" evidence="14">
    <location>
        <begin position="39"/>
        <end position="57"/>
    </location>
</feature>
<dbReference type="Proteomes" id="UP001183607">
    <property type="component" value="Unassembled WGS sequence"/>
</dbReference>
<dbReference type="InterPro" id="IPR042097">
    <property type="entry name" value="Aminopeptidase_N-like_N_sf"/>
</dbReference>
<dbReference type="RefSeq" id="WP_311676972.1">
    <property type="nucleotide sequence ID" value="NZ_JAVRER010000013.1"/>
</dbReference>
<evidence type="ECO:0000256" key="13">
    <source>
        <dbReference type="SAM" id="MobiDB-lite"/>
    </source>
</evidence>
<feature type="compositionally biased region" description="Polar residues" evidence="13">
    <location>
        <begin position="1"/>
        <end position="10"/>
    </location>
</feature>
<dbReference type="Pfam" id="PF01433">
    <property type="entry name" value="Peptidase_M1"/>
    <property type="match status" value="1"/>
</dbReference>
<proteinExistence type="inferred from homology"/>
<feature type="domain" description="Peptidase M1 membrane alanine aminopeptidase" evidence="15">
    <location>
        <begin position="324"/>
        <end position="495"/>
    </location>
</feature>
<evidence type="ECO:0000256" key="1">
    <source>
        <dbReference type="ARBA" id="ARBA00000098"/>
    </source>
</evidence>
<evidence type="ECO:0000256" key="7">
    <source>
        <dbReference type="ARBA" id="ARBA00022723"/>
    </source>
</evidence>
<dbReference type="Gene3D" id="1.10.390.10">
    <property type="entry name" value="Neutral Protease Domain 2"/>
    <property type="match status" value="1"/>
</dbReference>
<dbReference type="GO" id="GO:0006508">
    <property type="term" value="P:proteolysis"/>
    <property type="evidence" value="ECO:0007669"/>
    <property type="project" value="UniProtKB-KW"/>
</dbReference>
<gene>
    <name evidence="16" type="ORF">RM574_11340</name>
</gene>
<feature type="region of interest" description="Disordered" evidence="13">
    <location>
        <begin position="1"/>
        <end position="36"/>
    </location>
</feature>
<evidence type="ECO:0000256" key="5">
    <source>
        <dbReference type="ARBA" id="ARBA00015611"/>
    </source>
</evidence>
<dbReference type="SUPFAM" id="SSF55486">
    <property type="entry name" value="Metalloproteases ('zincins'), catalytic domain"/>
    <property type="match status" value="1"/>
</dbReference>
<keyword evidence="10" id="KW-0482">Metalloprotease</keyword>
<keyword evidence="16" id="KW-0031">Aminopeptidase</keyword>
<feature type="region of interest" description="Disordered" evidence="13">
    <location>
        <begin position="504"/>
        <end position="535"/>
    </location>
</feature>